<reference evidence="1" key="1">
    <citation type="journal article" date="2015" name="Proc. Natl. Acad. Sci. U.S.A.">
        <title>Networks of energetic and metabolic interactions define dynamics in microbial communities.</title>
        <authorList>
            <person name="Embree M."/>
            <person name="Liu J.K."/>
            <person name="Al-Bassam M.M."/>
            <person name="Zengler K."/>
        </authorList>
    </citation>
    <scope>NUCLEOTIDE SEQUENCE</scope>
</reference>
<name>A0A0W8FAG6_9ZZZZ</name>
<accession>A0A0W8FAG6</accession>
<protein>
    <submittedName>
        <fullName evidence="1">Uncharacterized protein</fullName>
    </submittedName>
</protein>
<dbReference type="AlphaFoldDB" id="A0A0W8FAG6"/>
<gene>
    <name evidence="1" type="ORF">ASZ90_012758</name>
</gene>
<organism evidence="1">
    <name type="scientific">hydrocarbon metagenome</name>
    <dbReference type="NCBI Taxonomy" id="938273"/>
    <lineage>
        <taxon>unclassified sequences</taxon>
        <taxon>metagenomes</taxon>
        <taxon>ecological metagenomes</taxon>
    </lineage>
</organism>
<comment type="caution">
    <text evidence="1">The sequence shown here is derived from an EMBL/GenBank/DDBJ whole genome shotgun (WGS) entry which is preliminary data.</text>
</comment>
<sequence length="115" mass="13108">MARDLNERDIEILRKLAPEIVEMERHGYQIEYMNILPPLANHLSRGLADFEQRLKKLSVDDMQYLTDMILQGMEGLSCLEPDYAEVFSTIAGQRLSSDVADRIREVYETGEGCGA</sequence>
<proteinExistence type="predicted"/>
<dbReference type="EMBL" id="LNQE01001433">
    <property type="protein sequence ID" value="KUG17586.1"/>
    <property type="molecule type" value="Genomic_DNA"/>
</dbReference>
<evidence type="ECO:0000313" key="1">
    <source>
        <dbReference type="EMBL" id="KUG17586.1"/>
    </source>
</evidence>